<reference evidence="5" key="2">
    <citation type="journal article" date="2024" name="Environ. Microbiol.">
        <title>Genome analysis and description of Tunturibacter gen. nov. expands the diversity of Terriglobia in tundra soils.</title>
        <authorList>
            <person name="Messyasz A."/>
            <person name="Mannisto M.K."/>
            <person name="Kerkhof L.J."/>
            <person name="Haggblom M.M."/>
        </authorList>
    </citation>
    <scope>NUCLEOTIDE SEQUENCE</scope>
    <source>
        <strain evidence="5">M8UP23</strain>
    </source>
</reference>
<dbReference type="Gene3D" id="3.40.50.720">
    <property type="entry name" value="NAD(P)-binding Rossmann-like Domain"/>
    <property type="match status" value="1"/>
</dbReference>
<accession>A0AAU7ZIZ3</accession>
<evidence type="ECO:0000259" key="4">
    <source>
        <dbReference type="Pfam" id="PF22725"/>
    </source>
</evidence>
<proteinExistence type="inferred from homology"/>
<gene>
    <name evidence="5" type="ORF">RBB75_20605</name>
</gene>
<dbReference type="GO" id="GO:0016491">
    <property type="term" value="F:oxidoreductase activity"/>
    <property type="evidence" value="ECO:0007669"/>
    <property type="project" value="UniProtKB-KW"/>
</dbReference>
<dbReference type="EMBL" id="CP132933">
    <property type="protein sequence ID" value="XCB28840.1"/>
    <property type="molecule type" value="Genomic_DNA"/>
</dbReference>
<dbReference type="Gene3D" id="3.30.360.10">
    <property type="entry name" value="Dihydrodipicolinate Reductase, domain 2"/>
    <property type="match status" value="1"/>
</dbReference>
<keyword evidence="2" id="KW-0560">Oxidoreductase</keyword>
<feature type="domain" description="Gfo/Idh/MocA-like oxidoreductase N-terminal" evidence="3">
    <location>
        <begin position="37"/>
        <end position="159"/>
    </location>
</feature>
<dbReference type="Pfam" id="PF22725">
    <property type="entry name" value="GFO_IDH_MocA_C3"/>
    <property type="match status" value="1"/>
</dbReference>
<organism evidence="5">
    <name type="scientific">Tunturiibacter empetritectus</name>
    <dbReference type="NCBI Taxonomy" id="3069691"/>
    <lineage>
        <taxon>Bacteria</taxon>
        <taxon>Pseudomonadati</taxon>
        <taxon>Acidobacteriota</taxon>
        <taxon>Terriglobia</taxon>
        <taxon>Terriglobales</taxon>
        <taxon>Acidobacteriaceae</taxon>
        <taxon>Tunturiibacter</taxon>
    </lineage>
</organism>
<evidence type="ECO:0000256" key="1">
    <source>
        <dbReference type="ARBA" id="ARBA00010928"/>
    </source>
</evidence>
<evidence type="ECO:0000256" key="2">
    <source>
        <dbReference type="ARBA" id="ARBA00023002"/>
    </source>
</evidence>
<evidence type="ECO:0000259" key="3">
    <source>
        <dbReference type="Pfam" id="PF01408"/>
    </source>
</evidence>
<dbReference type="InterPro" id="IPR000683">
    <property type="entry name" value="Gfo/Idh/MocA-like_OxRdtase_N"/>
</dbReference>
<dbReference type="InterPro" id="IPR050984">
    <property type="entry name" value="Gfo/Idh/MocA_domain"/>
</dbReference>
<comment type="similarity">
    <text evidence="1">Belongs to the Gfo/Idh/MocA family.</text>
</comment>
<evidence type="ECO:0000313" key="5">
    <source>
        <dbReference type="EMBL" id="XCB28840.1"/>
    </source>
</evidence>
<dbReference type="GO" id="GO:0000166">
    <property type="term" value="F:nucleotide binding"/>
    <property type="evidence" value="ECO:0007669"/>
    <property type="project" value="InterPro"/>
</dbReference>
<dbReference type="RefSeq" id="WP_353070495.1">
    <property type="nucleotide sequence ID" value="NZ_CP132933.1"/>
</dbReference>
<dbReference type="Pfam" id="PF01408">
    <property type="entry name" value="GFO_IDH_MocA"/>
    <property type="match status" value="1"/>
</dbReference>
<dbReference type="SUPFAM" id="SSF51735">
    <property type="entry name" value="NAD(P)-binding Rossmann-fold domains"/>
    <property type="match status" value="1"/>
</dbReference>
<protein>
    <submittedName>
        <fullName evidence="5">Gfo/Idh/MocA family oxidoreductase</fullName>
    </submittedName>
</protein>
<keyword evidence="5" id="KW-0614">Plasmid</keyword>
<dbReference type="PANTHER" id="PTHR22604:SF105">
    <property type="entry name" value="TRANS-1,2-DIHYDROBENZENE-1,2-DIOL DEHYDROGENASE"/>
    <property type="match status" value="1"/>
</dbReference>
<name>A0AAU7ZIZ3_9BACT</name>
<dbReference type="KEGG" id="temp:RBB75_20605"/>
<dbReference type="PANTHER" id="PTHR22604">
    <property type="entry name" value="OXIDOREDUCTASES"/>
    <property type="match status" value="1"/>
</dbReference>
<dbReference type="InterPro" id="IPR008354">
    <property type="entry name" value="Glc-Fru_OxRdtase_bac"/>
</dbReference>
<dbReference type="SUPFAM" id="SSF55347">
    <property type="entry name" value="Glyceraldehyde-3-phosphate dehydrogenase-like, C-terminal domain"/>
    <property type="match status" value="1"/>
</dbReference>
<dbReference type="PRINTS" id="PR01775">
    <property type="entry name" value="GLFROXRDTASE"/>
</dbReference>
<dbReference type="AlphaFoldDB" id="A0AAU7ZIZ3"/>
<geneLocation type="plasmid" evidence="5">
    <name>unnamed1</name>
</geneLocation>
<dbReference type="InterPro" id="IPR036291">
    <property type="entry name" value="NAD(P)-bd_dom_sf"/>
</dbReference>
<feature type="domain" description="GFO/IDH/MocA-like oxidoreductase" evidence="4">
    <location>
        <begin position="167"/>
        <end position="287"/>
    </location>
</feature>
<dbReference type="InterPro" id="IPR055170">
    <property type="entry name" value="GFO_IDH_MocA-like_dom"/>
</dbReference>
<reference evidence="5" key="1">
    <citation type="submission" date="2023-08" db="EMBL/GenBank/DDBJ databases">
        <authorList>
            <person name="Messyasz A."/>
            <person name="Mannisto M.K."/>
            <person name="Kerkhof L.J."/>
            <person name="Haggblom M."/>
        </authorList>
    </citation>
    <scope>NUCLEOTIDE SEQUENCE</scope>
    <source>
        <strain evidence="5">M8UP23</strain>
        <plasmid evidence="5">unnamed1</plasmid>
    </source>
</reference>
<sequence length="373" mass="40651">MHNLTRRTFTKSAVAASAAFALNGFSQTVPSQRRVGIAPVGLGSCAEVFMRSVGKSDNAKLTGLVTGHPVEKGKKFAAMYGVADSSIYTYETFDNIRNNHDIDAVYVALPNSMHCEYTIRAAEAGKHVFCEKPMAISSNECKRMIDACRHAGVKLMIGYRLHHEPVFLKLHEMVRSGAFGDILQFQAGFYGMKNKQEWRLNRALAGGGSMFDLGVYALNTIRWFTGEEPVDFRTLVATRDKTGKFNSVEETVNCLLKFPSGILAECGSSYGQSGTNYFQINGTTGHVRVEPAFTYGDSILKYEGKTESGDLAGSGAVYDPDQFVTEVTHFANCILQNTEPATPGEEGMKDLLSVEEIYKAAGSSMGNCQVQGA</sequence>